<dbReference type="NCBIfam" id="TIGR03298">
    <property type="entry name" value="argP"/>
    <property type="match status" value="1"/>
</dbReference>
<evidence type="ECO:0000256" key="1">
    <source>
        <dbReference type="ARBA" id="ARBA00009437"/>
    </source>
</evidence>
<dbReference type="InterPro" id="IPR000847">
    <property type="entry name" value="LysR_HTH_N"/>
</dbReference>
<evidence type="ECO:0000256" key="3">
    <source>
        <dbReference type="ARBA" id="ARBA00023125"/>
    </source>
</evidence>
<evidence type="ECO:0000256" key="4">
    <source>
        <dbReference type="ARBA" id="ARBA00023163"/>
    </source>
</evidence>
<dbReference type="PRINTS" id="PR00039">
    <property type="entry name" value="HTHLYSR"/>
</dbReference>
<comment type="caution">
    <text evidence="6">The sequence shown here is derived from an EMBL/GenBank/DDBJ whole genome shotgun (WGS) entry which is preliminary data.</text>
</comment>
<dbReference type="AlphaFoldDB" id="A0A1T4PRT5"/>
<evidence type="ECO:0000313" key="6">
    <source>
        <dbReference type="EMBL" id="OPX55413.1"/>
    </source>
</evidence>
<dbReference type="InterPro" id="IPR036390">
    <property type="entry name" value="WH_DNA-bd_sf"/>
</dbReference>
<comment type="similarity">
    <text evidence="1">Belongs to the LysR transcriptional regulatory family.</text>
</comment>
<dbReference type="Gene3D" id="3.40.190.290">
    <property type="match status" value="1"/>
</dbReference>
<dbReference type="GO" id="GO:0003700">
    <property type="term" value="F:DNA-binding transcription factor activity"/>
    <property type="evidence" value="ECO:0007669"/>
    <property type="project" value="InterPro"/>
</dbReference>
<gene>
    <name evidence="6" type="ORF">BTE48_09270</name>
</gene>
<dbReference type="InterPro" id="IPR036388">
    <property type="entry name" value="WH-like_DNA-bd_sf"/>
</dbReference>
<keyword evidence="7" id="KW-1185">Reference proteome</keyword>
<dbReference type="InterPro" id="IPR050176">
    <property type="entry name" value="LTTR"/>
</dbReference>
<dbReference type="PANTHER" id="PTHR30579:SF2">
    <property type="entry name" value="HTH-TYPE TRANSCRIPTIONAL REGULATOR ARGP"/>
    <property type="match status" value="1"/>
</dbReference>
<feature type="domain" description="HTH lysR-type" evidence="5">
    <location>
        <begin position="2"/>
        <end position="58"/>
    </location>
</feature>
<name>A0A1T4PRT5_9GAMM</name>
<dbReference type="InterPro" id="IPR017685">
    <property type="entry name" value="ArgP"/>
</dbReference>
<dbReference type="STRING" id="64969.SAMN02745127_01597"/>
<dbReference type="OrthoDB" id="3252676at2"/>
<dbReference type="SUPFAM" id="SSF53850">
    <property type="entry name" value="Periplasmic binding protein-like II"/>
    <property type="match status" value="1"/>
</dbReference>
<reference evidence="6 7" key="1">
    <citation type="submission" date="2017-01" db="EMBL/GenBank/DDBJ databases">
        <title>Genome Sequencing of a Marine Spirillum, Oceanospirillum multiglobuliferum ATCC 33336, from Japan.</title>
        <authorList>
            <person name="Carney J.G."/>
            <person name="Trachtenberg A.M."/>
            <person name="Rheaume B.A."/>
            <person name="Linnane J.D."/>
            <person name="Pitts N.L."/>
            <person name="Mykles D.L."/>
            <person name="Maclea K.S."/>
        </authorList>
    </citation>
    <scope>NUCLEOTIDE SEQUENCE [LARGE SCALE GENOMIC DNA]</scope>
    <source>
        <strain evidence="6 7">ATCC 33336</strain>
    </source>
</reference>
<dbReference type="NCBIfam" id="NF002964">
    <property type="entry name" value="PRK03635.1"/>
    <property type="match status" value="1"/>
</dbReference>
<dbReference type="RefSeq" id="WP_078745197.1">
    <property type="nucleotide sequence ID" value="NZ_FUXG01000009.1"/>
</dbReference>
<dbReference type="NCBIfam" id="NF009888">
    <property type="entry name" value="PRK13348.1"/>
    <property type="match status" value="1"/>
</dbReference>
<dbReference type="Pfam" id="PF03466">
    <property type="entry name" value="LysR_substrate"/>
    <property type="match status" value="1"/>
</dbReference>
<keyword evidence="4" id="KW-0804">Transcription</keyword>
<dbReference type="PANTHER" id="PTHR30579">
    <property type="entry name" value="TRANSCRIPTIONAL REGULATOR"/>
    <property type="match status" value="1"/>
</dbReference>
<keyword evidence="3" id="KW-0238">DNA-binding</keyword>
<dbReference type="GO" id="GO:0003677">
    <property type="term" value="F:DNA binding"/>
    <property type="evidence" value="ECO:0007669"/>
    <property type="project" value="UniProtKB-KW"/>
</dbReference>
<dbReference type="EMBL" id="MTSM01000010">
    <property type="protein sequence ID" value="OPX55413.1"/>
    <property type="molecule type" value="Genomic_DNA"/>
</dbReference>
<organism evidence="6 7">
    <name type="scientific">Oceanospirillum multiglobuliferum</name>
    <dbReference type="NCBI Taxonomy" id="64969"/>
    <lineage>
        <taxon>Bacteria</taxon>
        <taxon>Pseudomonadati</taxon>
        <taxon>Pseudomonadota</taxon>
        <taxon>Gammaproteobacteria</taxon>
        <taxon>Oceanospirillales</taxon>
        <taxon>Oceanospirillaceae</taxon>
        <taxon>Oceanospirillum</taxon>
    </lineage>
</organism>
<sequence>MLELKQLAALAAVIEEQSFDKAARRLFITQSAVSQRLKQLEDRLGQTLVIRTSPIQATEAGRQAMKHYRQVMMLQNELLHDLSPQEDKGFAHISIGINADSLQTWFIDAVSPLLLEHQLLLDLKVDDQEQTHHLLRTGEVMGCITSSPEPMQGCSCIPLGVMPYRCLASPDYIQRFFPDGVSAEAFRYAPVAEFNNKDELQNRYLKTFFGIEASEYPRHRIPSSDPYFQMVIRGFACGMIPDQQSKAQLKQGIVQDLTPGRYMAVPLYWHVWNLKSATIKLLTEQLINTCQQQLDSIANHPELIHPQPIRR</sequence>
<dbReference type="SUPFAM" id="SSF46785">
    <property type="entry name" value="Winged helix' DNA-binding domain"/>
    <property type="match status" value="1"/>
</dbReference>
<protein>
    <submittedName>
        <fullName evidence="6">Transcriptional regulator ArgP</fullName>
    </submittedName>
</protein>
<proteinExistence type="inferred from homology"/>
<keyword evidence="2" id="KW-0805">Transcription regulation</keyword>
<evidence type="ECO:0000259" key="5">
    <source>
        <dbReference type="PROSITE" id="PS50931"/>
    </source>
</evidence>
<accession>A0A1T4PRT5</accession>
<dbReference type="InterPro" id="IPR005119">
    <property type="entry name" value="LysR_subst-bd"/>
</dbReference>
<dbReference type="Gene3D" id="1.10.10.10">
    <property type="entry name" value="Winged helix-like DNA-binding domain superfamily/Winged helix DNA-binding domain"/>
    <property type="match status" value="1"/>
</dbReference>
<dbReference type="PROSITE" id="PS50931">
    <property type="entry name" value="HTH_LYSR"/>
    <property type="match status" value="1"/>
</dbReference>
<evidence type="ECO:0000313" key="7">
    <source>
        <dbReference type="Proteomes" id="UP000191418"/>
    </source>
</evidence>
<evidence type="ECO:0000256" key="2">
    <source>
        <dbReference type="ARBA" id="ARBA00023015"/>
    </source>
</evidence>
<dbReference type="Proteomes" id="UP000191418">
    <property type="component" value="Unassembled WGS sequence"/>
</dbReference>
<dbReference type="Pfam" id="PF00126">
    <property type="entry name" value="HTH_1"/>
    <property type="match status" value="1"/>
</dbReference>